<accession>A0ABS4G8R1</accession>
<evidence type="ECO:0000259" key="6">
    <source>
        <dbReference type="Pfam" id="PF08546"/>
    </source>
</evidence>
<keyword evidence="3 4" id="KW-0560">Oxidoreductase</keyword>
<dbReference type="Gene3D" id="3.40.50.720">
    <property type="entry name" value="NAD(P)-binding Rossmann-like Domain"/>
    <property type="match status" value="1"/>
</dbReference>
<keyword evidence="4" id="KW-0566">Pantothenate biosynthesis</keyword>
<dbReference type="GO" id="GO:0008677">
    <property type="term" value="F:2-dehydropantoate 2-reductase activity"/>
    <property type="evidence" value="ECO:0007669"/>
    <property type="project" value="UniProtKB-EC"/>
</dbReference>
<evidence type="ECO:0000256" key="2">
    <source>
        <dbReference type="ARBA" id="ARBA00022857"/>
    </source>
</evidence>
<comment type="function">
    <text evidence="4">Catalyzes the NADPH-dependent reduction of ketopantoate into pantoic acid.</text>
</comment>
<name>A0ABS4G8R1_9CLOT</name>
<comment type="catalytic activity">
    <reaction evidence="4">
        <text>(R)-pantoate + NADP(+) = 2-dehydropantoate + NADPH + H(+)</text>
        <dbReference type="Rhea" id="RHEA:16233"/>
        <dbReference type="ChEBI" id="CHEBI:11561"/>
        <dbReference type="ChEBI" id="CHEBI:15378"/>
        <dbReference type="ChEBI" id="CHEBI:15980"/>
        <dbReference type="ChEBI" id="CHEBI:57783"/>
        <dbReference type="ChEBI" id="CHEBI:58349"/>
        <dbReference type="EC" id="1.1.1.169"/>
    </reaction>
</comment>
<dbReference type="InterPro" id="IPR051402">
    <property type="entry name" value="KPR-Related"/>
</dbReference>
<dbReference type="InterPro" id="IPR008927">
    <property type="entry name" value="6-PGluconate_DH-like_C_sf"/>
</dbReference>
<dbReference type="Proteomes" id="UP001519271">
    <property type="component" value="Unassembled WGS sequence"/>
</dbReference>
<feature type="domain" description="Ketopantoate reductase N-terminal" evidence="5">
    <location>
        <begin position="4"/>
        <end position="144"/>
    </location>
</feature>
<evidence type="ECO:0000256" key="4">
    <source>
        <dbReference type="RuleBase" id="RU362068"/>
    </source>
</evidence>
<proteinExistence type="inferred from homology"/>
<sequence length="304" mass="33175">MRYLVIGAGGTGGSIAAYMNEAKKDVSVIARGKHLEAIKENGLRMETPDRGSFVTKPIKAFDMENYNERPDVIFVCVKGYSLDDAIPFISKVSGPHTVVIPILNIYGTGGRMQEKLPGILVTDGCIYIAAEISEPGTIVKKSDGIKVVFGTRKAEENRDVLQAVKKDLEESGIIAVLSDNITRDTLQKFGFISPFAACGAYYDVPAGEFQKEGEIRDMFTALTKEILSIAKAMGIEFETDLVTSNLTFIDSLSPSASASMQRDLKKGGASEIDGLVFEVVRMGRKYGVDVPVYEKVSERFGFRI</sequence>
<comment type="caution">
    <text evidence="7">The sequence shown here is derived from an EMBL/GenBank/DDBJ whole genome shotgun (WGS) entry which is preliminary data.</text>
</comment>
<dbReference type="EC" id="1.1.1.169" evidence="4"/>
<evidence type="ECO:0000256" key="3">
    <source>
        <dbReference type="ARBA" id="ARBA00023002"/>
    </source>
</evidence>
<reference evidence="7 8" key="1">
    <citation type="submission" date="2021-03" db="EMBL/GenBank/DDBJ databases">
        <title>Genomic Encyclopedia of Type Strains, Phase IV (KMG-IV): sequencing the most valuable type-strain genomes for metagenomic binning, comparative biology and taxonomic classification.</title>
        <authorList>
            <person name="Goeker M."/>
        </authorList>
    </citation>
    <scope>NUCLEOTIDE SEQUENCE [LARGE SCALE GENOMIC DNA]</scope>
    <source>
        <strain evidence="7 8">DSM 6139</strain>
    </source>
</reference>
<dbReference type="EMBL" id="JAGGKC010000053">
    <property type="protein sequence ID" value="MBP1920952.1"/>
    <property type="molecule type" value="Genomic_DNA"/>
</dbReference>
<evidence type="ECO:0000313" key="8">
    <source>
        <dbReference type="Proteomes" id="UP001519271"/>
    </source>
</evidence>
<dbReference type="SUPFAM" id="SSF48179">
    <property type="entry name" value="6-phosphogluconate dehydrogenase C-terminal domain-like"/>
    <property type="match status" value="1"/>
</dbReference>
<keyword evidence="8" id="KW-1185">Reference proteome</keyword>
<feature type="domain" description="Ketopantoate reductase C-terminal" evidence="6">
    <location>
        <begin position="180"/>
        <end position="297"/>
    </location>
</feature>
<dbReference type="Gene3D" id="1.10.1040.10">
    <property type="entry name" value="N-(1-d-carboxylethyl)-l-norvaline Dehydrogenase, domain 2"/>
    <property type="match status" value="1"/>
</dbReference>
<evidence type="ECO:0000313" key="7">
    <source>
        <dbReference type="EMBL" id="MBP1920952.1"/>
    </source>
</evidence>
<dbReference type="PANTHER" id="PTHR21708">
    <property type="entry name" value="PROBABLE 2-DEHYDROPANTOATE 2-REDUCTASE"/>
    <property type="match status" value="1"/>
</dbReference>
<dbReference type="InterPro" id="IPR013752">
    <property type="entry name" value="KPA_reductase"/>
</dbReference>
<dbReference type="InterPro" id="IPR036291">
    <property type="entry name" value="NAD(P)-bd_dom_sf"/>
</dbReference>
<dbReference type="Pfam" id="PF08546">
    <property type="entry name" value="ApbA_C"/>
    <property type="match status" value="1"/>
</dbReference>
<evidence type="ECO:0000256" key="1">
    <source>
        <dbReference type="ARBA" id="ARBA00007870"/>
    </source>
</evidence>
<keyword evidence="2 4" id="KW-0521">NADP</keyword>
<dbReference type="NCBIfam" id="TIGR00745">
    <property type="entry name" value="apbA_panE"/>
    <property type="match status" value="1"/>
</dbReference>
<comment type="pathway">
    <text evidence="4">Cofactor biosynthesis; (R)-pantothenate biosynthesis; (R)-pantoate from 3-methyl-2-oxobutanoate: step 2/2.</text>
</comment>
<protein>
    <recommendedName>
        <fullName evidence="4">2-dehydropantoate 2-reductase</fullName>
        <ecNumber evidence="4">1.1.1.169</ecNumber>
    </recommendedName>
    <alternativeName>
        <fullName evidence="4">Ketopantoate reductase</fullName>
    </alternativeName>
</protein>
<evidence type="ECO:0000259" key="5">
    <source>
        <dbReference type="Pfam" id="PF02558"/>
    </source>
</evidence>
<dbReference type="Pfam" id="PF02558">
    <property type="entry name" value="ApbA"/>
    <property type="match status" value="1"/>
</dbReference>
<dbReference type="RefSeq" id="WP_209461101.1">
    <property type="nucleotide sequence ID" value="NZ_JAGGKC010000053.1"/>
</dbReference>
<dbReference type="PANTHER" id="PTHR21708:SF26">
    <property type="entry name" value="2-DEHYDROPANTOATE 2-REDUCTASE"/>
    <property type="match status" value="1"/>
</dbReference>
<dbReference type="SUPFAM" id="SSF51735">
    <property type="entry name" value="NAD(P)-binding Rossmann-fold domains"/>
    <property type="match status" value="1"/>
</dbReference>
<dbReference type="InterPro" id="IPR013328">
    <property type="entry name" value="6PGD_dom2"/>
</dbReference>
<dbReference type="InterPro" id="IPR003710">
    <property type="entry name" value="ApbA"/>
</dbReference>
<organism evidence="7 8">
    <name type="scientific">Youngiibacter multivorans</name>
    <dbReference type="NCBI Taxonomy" id="937251"/>
    <lineage>
        <taxon>Bacteria</taxon>
        <taxon>Bacillati</taxon>
        <taxon>Bacillota</taxon>
        <taxon>Clostridia</taxon>
        <taxon>Eubacteriales</taxon>
        <taxon>Clostridiaceae</taxon>
        <taxon>Youngiibacter</taxon>
    </lineage>
</organism>
<gene>
    <name evidence="7" type="ORF">J2Z34_003474</name>
</gene>
<comment type="similarity">
    <text evidence="1 4">Belongs to the ketopantoate reductase family.</text>
</comment>
<dbReference type="InterPro" id="IPR013332">
    <property type="entry name" value="KPR_N"/>
</dbReference>